<evidence type="ECO:0000256" key="1">
    <source>
        <dbReference type="ARBA" id="ARBA00022744"/>
    </source>
</evidence>
<dbReference type="GO" id="GO:0030855">
    <property type="term" value="P:epithelial cell differentiation"/>
    <property type="evidence" value="ECO:0007669"/>
    <property type="project" value="TreeGrafter"/>
</dbReference>
<feature type="coiled-coil region" evidence="9">
    <location>
        <begin position="88"/>
        <end position="122"/>
    </location>
</feature>
<dbReference type="Gene3D" id="1.20.5.1160">
    <property type="entry name" value="Vasodilator-stimulated phosphoprotein"/>
    <property type="match status" value="1"/>
</dbReference>
<dbReference type="SUPFAM" id="SSF46579">
    <property type="entry name" value="Prefoldin"/>
    <property type="match status" value="1"/>
</dbReference>
<evidence type="ECO:0000256" key="5">
    <source>
        <dbReference type="ARBA" id="ARBA00041709"/>
    </source>
</evidence>
<feature type="coiled-coil region" evidence="9">
    <location>
        <begin position="187"/>
        <end position="380"/>
    </location>
</feature>
<dbReference type="InterPro" id="IPR002957">
    <property type="entry name" value="Keratin_I"/>
</dbReference>
<dbReference type="SMART" id="SM01391">
    <property type="entry name" value="Filament"/>
    <property type="match status" value="1"/>
</dbReference>
<evidence type="ECO:0000256" key="8">
    <source>
        <dbReference type="RuleBase" id="RU000685"/>
    </source>
</evidence>
<feature type="compositionally biased region" description="Low complexity" evidence="10">
    <location>
        <begin position="396"/>
        <end position="414"/>
    </location>
</feature>
<evidence type="ECO:0000256" key="4">
    <source>
        <dbReference type="ARBA" id="ARBA00040323"/>
    </source>
</evidence>
<evidence type="ECO:0000256" key="9">
    <source>
        <dbReference type="SAM" id="Coils"/>
    </source>
</evidence>
<dbReference type="GO" id="GO:0045109">
    <property type="term" value="P:intermediate filament organization"/>
    <property type="evidence" value="ECO:0007669"/>
    <property type="project" value="TreeGrafter"/>
</dbReference>
<evidence type="ECO:0000256" key="10">
    <source>
        <dbReference type="SAM" id="MobiDB-lite"/>
    </source>
</evidence>
<evidence type="ECO:0000313" key="12">
    <source>
        <dbReference type="Ensembl" id="ENSCATP00000036795.1"/>
    </source>
</evidence>
<dbReference type="PANTHER" id="PTHR23239:SF180">
    <property type="entry name" value="KERATIN, TYPE I CYTOSKELETAL 17"/>
    <property type="match status" value="1"/>
</dbReference>
<evidence type="ECO:0000256" key="6">
    <source>
        <dbReference type="ARBA" id="ARBA00042488"/>
    </source>
</evidence>
<accession>A0A2K5NHJ2</accession>
<evidence type="ECO:0000256" key="7">
    <source>
        <dbReference type="ARBA" id="ARBA00046573"/>
    </source>
</evidence>
<dbReference type="GO" id="GO:0005829">
    <property type="term" value="C:cytosol"/>
    <property type="evidence" value="ECO:0007669"/>
    <property type="project" value="UniProtKB-ARBA"/>
</dbReference>
<keyword evidence="13" id="KW-1185">Reference proteome</keyword>
<dbReference type="GeneTree" id="ENSGT00940000154602"/>
<sequence length="441" mass="48953">MTTTIRQFTSSSSIKGSSGLGGGSSRTSCRLSGGLGAGSCRLGSAGGLGSALGGSSYSSCYSFGSGGGYGSSFGGVDGLLAGGEKATMQNLNDRLASYLDKVRALEEANTELEVKIRDWYQRQAPGPARDYSQYHRTIEELQNKILTATVDNANILLQIDNARLAADDFRTKFETEQALRLSVEADINGLRRVLDELTLARADLEMQIENLKEELAYLKKNHEEEMNALRGQVGGEINVEMDAAPGVDLSRILNEMRDQYEKMAEKNRKDAEDWFFSKTEELNREVATNSELVQSGKSEISELRRTMQNLEIELQSQLSMKASLENSLEETKGRYCMQLAQIQEMIGSVEEQLAQLRCEMEQQNQEYKILLDVKTRLEQEIATYRRLLEGEDAHLSSSQFSSGSQSSRDVTSSSRQIRTKVMDVHDGKVVSTHEQVLRTKN</sequence>
<organism evidence="12 13">
    <name type="scientific">Cercocebus atys</name>
    <name type="common">Sooty mangabey</name>
    <name type="synonym">Cercocebus torquatus atys</name>
    <dbReference type="NCBI Taxonomy" id="9531"/>
    <lineage>
        <taxon>Eukaryota</taxon>
        <taxon>Metazoa</taxon>
        <taxon>Chordata</taxon>
        <taxon>Craniata</taxon>
        <taxon>Vertebrata</taxon>
        <taxon>Euteleostomi</taxon>
        <taxon>Mammalia</taxon>
        <taxon>Eutheria</taxon>
        <taxon>Euarchontoglires</taxon>
        <taxon>Primates</taxon>
        <taxon>Haplorrhini</taxon>
        <taxon>Catarrhini</taxon>
        <taxon>Cercopithecidae</taxon>
        <taxon>Cercopithecinae</taxon>
        <taxon>Cercocebus</taxon>
    </lineage>
</organism>
<evidence type="ECO:0000313" key="13">
    <source>
        <dbReference type="Proteomes" id="UP000233060"/>
    </source>
</evidence>
<feature type="domain" description="IF rod" evidence="11">
    <location>
        <begin position="84"/>
        <end position="395"/>
    </location>
</feature>
<keyword evidence="1" id="KW-0416">Keratin</keyword>
<dbReference type="InterPro" id="IPR018039">
    <property type="entry name" value="IF_conserved"/>
</dbReference>
<dbReference type="Ensembl" id="ENSCATT00000061090.1">
    <property type="protein sequence ID" value="ENSCATP00000036795.1"/>
    <property type="gene ID" value="ENSCATG00000041183.1"/>
</dbReference>
<keyword evidence="2 8" id="KW-0403">Intermediate filament</keyword>
<dbReference type="Bgee" id="ENSCATG00000041183">
    <property type="expression patterns" value="Expressed in thymus and 4 other cell types or tissues"/>
</dbReference>
<dbReference type="FunFam" id="1.20.5.500:FF:000001">
    <property type="entry name" value="Type II keratin 23"/>
    <property type="match status" value="1"/>
</dbReference>
<reference evidence="12" key="1">
    <citation type="submission" date="2025-08" db="UniProtKB">
        <authorList>
            <consortium name="Ensembl"/>
        </authorList>
    </citation>
    <scope>IDENTIFICATION</scope>
</reference>
<dbReference type="PANTHER" id="PTHR23239">
    <property type="entry name" value="INTERMEDIATE FILAMENT"/>
    <property type="match status" value="1"/>
</dbReference>
<dbReference type="GO" id="GO:0005882">
    <property type="term" value="C:intermediate filament"/>
    <property type="evidence" value="ECO:0007669"/>
    <property type="project" value="UniProtKB-KW"/>
</dbReference>
<dbReference type="Gene3D" id="1.20.5.170">
    <property type="match status" value="1"/>
</dbReference>
<dbReference type="AlphaFoldDB" id="A0A2K5NHJ2"/>
<comment type="similarity">
    <text evidence="8">Belongs to the intermediate filament family.</text>
</comment>
<dbReference type="PROSITE" id="PS00226">
    <property type="entry name" value="IF_ROD_1"/>
    <property type="match status" value="1"/>
</dbReference>
<evidence type="ECO:0000256" key="2">
    <source>
        <dbReference type="ARBA" id="ARBA00022754"/>
    </source>
</evidence>
<dbReference type="InterPro" id="IPR039008">
    <property type="entry name" value="IF_rod_dom"/>
</dbReference>
<dbReference type="SUPFAM" id="SSF64593">
    <property type="entry name" value="Intermediate filament protein, coiled coil region"/>
    <property type="match status" value="2"/>
</dbReference>
<dbReference type="Gene3D" id="1.20.5.500">
    <property type="entry name" value="Single helix bin"/>
    <property type="match status" value="1"/>
</dbReference>
<dbReference type="PRINTS" id="PR01248">
    <property type="entry name" value="TYPE1KERATIN"/>
</dbReference>
<dbReference type="FunFam" id="1.20.5.1160:FF:000002">
    <property type="entry name" value="Type I keratin 10"/>
    <property type="match status" value="1"/>
</dbReference>
<keyword evidence="3 9" id="KW-0175">Coiled coil</keyword>
<feature type="region of interest" description="Disordered" evidence="10">
    <location>
        <begin position="395"/>
        <end position="441"/>
    </location>
</feature>
<dbReference type="GO" id="GO:0005198">
    <property type="term" value="F:structural molecule activity"/>
    <property type="evidence" value="ECO:0007669"/>
    <property type="project" value="InterPro"/>
</dbReference>
<evidence type="ECO:0000259" key="11">
    <source>
        <dbReference type="PROSITE" id="PS51842"/>
    </source>
</evidence>
<proteinExistence type="inferred from homology"/>
<reference evidence="12" key="2">
    <citation type="submission" date="2025-09" db="UniProtKB">
        <authorList>
            <consortium name="Ensembl"/>
        </authorList>
    </citation>
    <scope>IDENTIFICATION</scope>
</reference>
<dbReference type="FunFam" id="1.20.5.170:FF:000002">
    <property type="entry name" value="Type I keratin KA11"/>
    <property type="match status" value="1"/>
</dbReference>
<protein>
    <recommendedName>
        <fullName evidence="4">Keratin, type I cytoskeletal 17</fullName>
    </recommendedName>
    <alternativeName>
        <fullName evidence="5">Cytokeratin-17</fullName>
    </alternativeName>
    <alternativeName>
        <fullName evidence="6">Keratin-17</fullName>
    </alternativeName>
</protein>
<dbReference type="Pfam" id="PF00038">
    <property type="entry name" value="Filament"/>
    <property type="match status" value="1"/>
</dbReference>
<dbReference type="Proteomes" id="UP000233060">
    <property type="component" value="Unassembled WGS sequence"/>
</dbReference>
<evidence type="ECO:0000256" key="3">
    <source>
        <dbReference type="ARBA" id="ARBA00023054"/>
    </source>
</evidence>
<dbReference type="PROSITE" id="PS51842">
    <property type="entry name" value="IF_ROD_2"/>
    <property type="match status" value="1"/>
</dbReference>
<gene>
    <name evidence="12" type="primary">KRT14</name>
</gene>
<feature type="region of interest" description="Disordered" evidence="10">
    <location>
        <begin position="1"/>
        <end position="24"/>
    </location>
</feature>
<name>A0A2K5NHJ2_CERAT</name>
<comment type="subunit">
    <text evidence="7">Heterodimer of a type I and a type II keratin. KRT17 associates with KRT6 isomers (KRT6A or KRT6B). Interacts with TRADD and SFN.</text>
</comment>